<keyword evidence="1" id="KW-0853">WD repeat</keyword>
<dbReference type="EMBL" id="RDQH01000335">
    <property type="protein sequence ID" value="RXH88439.1"/>
    <property type="molecule type" value="Genomic_DNA"/>
</dbReference>
<accession>A0A498IYB8</accession>
<dbReference type="AlphaFoldDB" id="A0A498IYB8"/>
<dbReference type="SUPFAM" id="SSF82171">
    <property type="entry name" value="DPP6 N-terminal domain-like"/>
    <property type="match status" value="1"/>
</dbReference>
<feature type="compositionally biased region" description="Low complexity" evidence="3">
    <location>
        <begin position="331"/>
        <end position="368"/>
    </location>
</feature>
<organism evidence="4 5">
    <name type="scientific">Malus domestica</name>
    <name type="common">Apple</name>
    <name type="synonym">Pyrus malus</name>
    <dbReference type="NCBI Taxonomy" id="3750"/>
    <lineage>
        <taxon>Eukaryota</taxon>
        <taxon>Viridiplantae</taxon>
        <taxon>Streptophyta</taxon>
        <taxon>Embryophyta</taxon>
        <taxon>Tracheophyta</taxon>
        <taxon>Spermatophyta</taxon>
        <taxon>Magnoliopsida</taxon>
        <taxon>eudicotyledons</taxon>
        <taxon>Gunneridae</taxon>
        <taxon>Pentapetalae</taxon>
        <taxon>rosids</taxon>
        <taxon>fabids</taxon>
        <taxon>Rosales</taxon>
        <taxon>Rosaceae</taxon>
        <taxon>Amygdaloideae</taxon>
        <taxon>Maleae</taxon>
        <taxon>Malus</taxon>
    </lineage>
</organism>
<protein>
    <recommendedName>
        <fullName evidence="6">Anaphase-promoting complex subunit 4 WD40 domain-containing protein</fullName>
    </recommendedName>
</protein>
<dbReference type="GO" id="GO:1990757">
    <property type="term" value="F:ubiquitin ligase activator activity"/>
    <property type="evidence" value="ECO:0007669"/>
    <property type="project" value="TreeGrafter"/>
</dbReference>
<dbReference type="PANTHER" id="PTHR19918:SF36">
    <property type="entry name" value="PROTEIN FIZZY-RELATED 3"/>
    <property type="match status" value="1"/>
</dbReference>
<dbReference type="Proteomes" id="UP000290289">
    <property type="component" value="Chromosome 9"/>
</dbReference>
<feature type="compositionally biased region" description="Basic and acidic residues" evidence="3">
    <location>
        <begin position="386"/>
        <end position="406"/>
    </location>
</feature>
<feature type="region of interest" description="Disordered" evidence="3">
    <location>
        <begin position="1"/>
        <end position="33"/>
    </location>
</feature>
<keyword evidence="2" id="KW-0677">Repeat</keyword>
<comment type="caution">
    <text evidence="4">The sequence shown here is derived from an EMBL/GenBank/DDBJ whole genome shotgun (WGS) entry which is preliminary data.</text>
</comment>
<gene>
    <name evidence="4" type="ORF">DVH24_000038</name>
</gene>
<evidence type="ECO:0000256" key="1">
    <source>
        <dbReference type="ARBA" id="ARBA00022574"/>
    </source>
</evidence>
<dbReference type="PANTHER" id="PTHR19918">
    <property type="entry name" value="CELL DIVISION CYCLE 20 CDC20 FIZZY -RELATED"/>
    <property type="match status" value="1"/>
</dbReference>
<evidence type="ECO:0000256" key="2">
    <source>
        <dbReference type="ARBA" id="ARBA00022737"/>
    </source>
</evidence>
<name>A0A498IYB8_MALDO</name>
<reference evidence="4 5" key="1">
    <citation type="submission" date="2018-10" db="EMBL/GenBank/DDBJ databases">
        <title>A high-quality apple genome assembly.</title>
        <authorList>
            <person name="Hu J."/>
        </authorList>
    </citation>
    <scope>NUCLEOTIDE SEQUENCE [LARGE SCALE GENOMIC DNA]</scope>
    <source>
        <strain evidence="5">cv. HFTH1</strain>
        <tissue evidence="4">Young leaf</tissue>
    </source>
</reference>
<dbReference type="InterPro" id="IPR033010">
    <property type="entry name" value="Cdc20/Fizzy"/>
</dbReference>
<dbReference type="InterPro" id="IPR015943">
    <property type="entry name" value="WD40/YVTN_repeat-like_dom_sf"/>
</dbReference>
<evidence type="ECO:0008006" key="6">
    <source>
        <dbReference type="Google" id="ProtNLM"/>
    </source>
</evidence>
<dbReference type="GO" id="GO:0010997">
    <property type="term" value="F:anaphase-promoting complex binding"/>
    <property type="evidence" value="ECO:0007669"/>
    <property type="project" value="InterPro"/>
</dbReference>
<sequence>MASSPPRRSALERLEDNKKFSRKRETTSKEEKLDMLAEKCDIRSSIPSRKKRQATLEVDTNRPLKNLFLQVTKTRIRENPATLSPQMRKFGLNLPTRMSETLLRLDSISVSFQAVSSLSASPGSCQAILNLSSPSKSLTCSDRFIPCKSSSWLHTFGLNEKASPVKEGGNETWWQWWCGIPNESHETTPPKPPHKVPKTPHKVLDALSLQDDFYLNLVDWSSQNDLAIGLGTSVYLWRASNSKVTKLCDLGPNDGSRDLNILQHDLRFPDNYISKLVGHKSEVCGFKWSNDDRDLLRIFSLLELHKAFKENGGSALVVPLSTSKPRLPAYATNSIPSSSSSTAASSSKLSTSLPRLPSNGSSNPASSPQLIILPQQHRVKSSSGQNERDANCKDLDLERDGSRGISDEEDGEACKKKLRLSKDQSPLSLRHPAQPFLTVRASHSKC</sequence>
<evidence type="ECO:0000256" key="3">
    <source>
        <dbReference type="SAM" id="MobiDB-lite"/>
    </source>
</evidence>
<keyword evidence="5" id="KW-1185">Reference proteome</keyword>
<dbReference type="GO" id="GO:1905786">
    <property type="term" value="P:positive regulation of anaphase-promoting complex-dependent catabolic process"/>
    <property type="evidence" value="ECO:0007669"/>
    <property type="project" value="TreeGrafter"/>
</dbReference>
<feature type="compositionally biased region" description="Basic and acidic residues" evidence="3">
    <location>
        <begin position="9"/>
        <end position="33"/>
    </location>
</feature>
<proteinExistence type="predicted"/>
<dbReference type="GO" id="GO:0031145">
    <property type="term" value="P:anaphase-promoting complex-dependent catabolic process"/>
    <property type="evidence" value="ECO:0007669"/>
    <property type="project" value="TreeGrafter"/>
</dbReference>
<evidence type="ECO:0000313" key="5">
    <source>
        <dbReference type="Proteomes" id="UP000290289"/>
    </source>
</evidence>
<evidence type="ECO:0000313" key="4">
    <source>
        <dbReference type="EMBL" id="RXH88439.1"/>
    </source>
</evidence>
<feature type="region of interest" description="Disordered" evidence="3">
    <location>
        <begin position="331"/>
        <end position="446"/>
    </location>
</feature>
<dbReference type="Gene3D" id="2.130.10.10">
    <property type="entry name" value="YVTN repeat-like/Quinoprotein amine dehydrogenase"/>
    <property type="match status" value="1"/>
</dbReference>
<dbReference type="GO" id="GO:0005680">
    <property type="term" value="C:anaphase-promoting complex"/>
    <property type="evidence" value="ECO:0007669"/>
    <property type="project" value="TreeGrafter"/>
</dbReference>
<dbReference type="STRING" id="3750.A0A498IYB8"/>